<evidence type="ECO:0000256" key="8">
    <source>
        <dbReference type="ARBA" id="ARBA00023136"/>
    </source>
</evidence>
<evidence type="ECO:0000256" key="4">
    <source>
        <dbReference type="ARBA" id="ARBA00022692"/>
    </source>
</evidence>
<dbReference type="InterPro" id="IPR004813">
    <property type="entry name" value="OPT"/>
</dbReference>
<dbReference type="GO" id="GO:0015833">
    <property type="term" value="P:peptide transport"/>
    <property type="evidence" value="ECO:0007669"/>
    <property type="project" value="UniProtKB-KW"/>
</dbReference>
<keyword evidence="6" id="KW-0653">Protein transport</keyword>
<comment type="caution">
    <text evidence="10">The sequence shown here is derived from an EMBL/GenBank/DDBJ whole genome shotgun (WGS) entry which is preliminary data.</text>
</comment>
<keyword evidence="7 9" id="KW-1133">Transmembrane helix</keyword>
<dbReference type="PANTHER" id="PTHR22601">
    <property type="entry name" value="ISP4 LIKE PROTEIN"/>
    <property type="match status" value="1"/>
</dbReference>
<evidence type="ECO:0000313" key="11">
    <source>
        <dbReference type="Proteomes" id="UP001603857"/>
    </source>
</evidence>
<gene>
    <name evidence="10" type="ORF">Fmac_005162</name>
</gene>
<proteinExistence type="inferred from homology"/>
<comment type="similarity">
    <text evidence="2">Belongs to the oligopeptide OPT transporter (TC 2.A.67.1) family.</text>
</comment>
<reference evidence="10 11" key="1">
    <citation type="submission" date="2024-08" db="EMBL/GenBank/DDBJ databases">
        <title>Insights into the chromosomal genome structure of Flemingia macrophylla.</title>
        <authorList>
            <person name="Ding Y."/>
            <person name="Zhao Y."/>
            <person name="Bi W."/>
            <person name="Wu M."/>
            <person name="Zhao G."/>
            <person name="Gong Y."/>
            <person name="Li W."/>
            <person name="Zhang P."/>
        </authorList>
    </citation>
    <scope>NUCLEOTIDE SEQUENCE [LARGE SCALE GENOMIC DNA]</scope>
    <source>
        <strain evidence="10">DYQJB</strain>
        <tissue evidence="10">Leaf</tissue>
    </source>
</reference>
<name>A0ABD1N802_9FABA</name>
<dbReference type="AlphaFoldDB" id="A0ABD1N802"/>
<evidence type="ECO:0008006" key="12">
    <source>
        <dbReference type="Google" id="ProtNLM"/>
    </source>
</evidence>
<organism evidence="10 11">
    <name type="scientific">Flemingia macrophylla</name>
    <dbReference type="NCBI Taxonomy" id="520843"/>
    <lineage>
        <taxon>Eukaryota</taxon>
        <taxon>Viridiplantae</taxon>
        <taxon>Streptophyta</taxon>
        <taxon>Embryophyta</taxon>
        <taxon>Tracheophyta</taxon>
        <taxon>Spermatophyta</taxon>
        <taxon>Magnoliopsida</taxon>
        <taxon>eudicotyledons</taxon>
        <taxon>Gunneridae</taxon>
        <taxon>Pentapetalae</taxon>
        <taxon>rosids</taxon>
        <taxon>fabids</taxon>
        <taxon>Fabales</taxon>
        <taxon>Fabaceae</taxon>
        <taxon>Papilionoideae</taxon>
        <taxon>50 kb inversion clade</taxon>
        <taxon>NPAAA clade</taxon>
        <taxon>indigoferoid/millettioid clade</taxon>
        <taxon>Phaseoleae</taxon>
        <taxon>Flemingia</taxon>
    </lineage>
</organism>
<dbReference type="EMBL" id="JBGMDY010000002">
    <property type="protein sequence ID" value="KAL2343877.1"/>
    <property type="molecule type" value="Genomic_DNA"/>
</dbReference>
<feature type="transmembrane region" description="Helical" evidence="9">
    <location>
        <begin position="47"/>
        <end position="66"/>
    </location>
</feature>
<evidence type="ECO:0000256" key="1">
    <source>
        <dbReference type="ARBA" id="ARBA00004141"/>
    </source>
</evidence>
<comment type="subcellular location">
    <subcellularLocation>
        <location evidence="1">Membrane</location>
        <topology evidence="1">Multi-pass membrane protein</topology>
    </subcellularLocation>
</comment>
<evidence type="ECO:0000256" key="2">
    <source>
        <dbReference type="ARBA" id="ARBA00005484"/>
    </source>
</evidence>
<keyword evidence="4 9" id="KW-0812">Transmembrane</keyword>
<sequence>MNWFLVGGLIGPILIWPLHKAFPKQSWVALINLPGLMGATAMMPPATTLNYNAWIVVGTIFNFFVFRYRKKWWQRYNYVLSAAAGVAFMAIVLYFALGLENRSLNWWGNEGEHCPLATCPTAKGIVVDGCPVHGSLFFFSKNKK</sequence>
<dbReference type="Proteomes" id="UP001603857">
    <property type="component" value="Unassembled WGS sequence"/>
</dbReference>
<dbReference type="InterPro" id="IPR004648">
    <property type="entry name" value="Oligpept_transpt"/>
</dbReference>
<evidence type="ECO:0000256" key="7">
    <source>
        <dbReference type="ARBA" id="ARBA00022989"/>
    </source>
</evidence>
<dbReference type="GO" id="GO:0016020">
    <property type="term" value="C:membrane"/>
    <property type="evidence" value="ECO:0007669"/>
    <property type="project" value="UniProtKB-SubCell"/>
</dbReference>
<keyword evidence="3" id="KW-0813">Transport</keyword>
<dbReference type="Pfam" id="PF03169">
    <property type="entry name" value="OPT"/>
    <property type="match status" value="1"/>
</dbReference>
<keyword evidence="5" id="KW-0571">Peptide transport</keyword>
<evidence type="ECO:0000256" key="6">
    <source>
        <dbReference type="ARBA" id="ARBA00022927"/>
    </source>
</evidence>
<keyword evidence="11" id="KW-1185">Reference proteome</keyword>
<dbReference type="GO" id="GO:0015031">
    <property type="term" value="P:protein transport"/>
    <property type="evidence" value="ECO:0007669"/>
    <property type="project" value="UniProtKB-KW"/>
</dbReference>
<protein>
    <recommendedName>
        <fullName evidence="12">Oligopeptide transporter</fullName>
    </recommendedName>
</protein>
<evidence type="ECO:0000256" key="9">
    <source>
        <dbReference type="SAM" id="Phobius"/>
    </source>
</evidence>
<evidence type="ECO:0000256" key="3">
    <source>
        <dbReference type="ARBA" id="ARBA00022448"/>
    </source>
</evidence>
<evidence type="ECO:0000313" key="10">
    <source>
        <dbReference type="EMBL" id="KAL2343877.1"/>
    </source>
</evidence>
<keyword evidence="8 9" id="KW-0472">Membrane</keyword>
<evidence type="ECO:0000256" key="5">
    <source>
        <dbReference type="ARBA" id="ARBA00022856"/>
    </source>
</evidence>
<accession>A0ABD1N802</accession>
<feature type="transmembrane region" description="Helical" evidence="9">
    <location>
        <begin position="78"/>
        <end position="97"/>
    </location>
</feature>